<dbReference type="InterPro" id="IPR048287">
    <property type="entry name" value="TSPN-like_N"/>
</dbReference>
<evidence type="ECO:0000313" key="5">
    <source>
        <dbReference type="Ensembl" id="ENSHCOP00000010885.1"/>
    </source>
</evidence>
<feature type="chain" id="PRO_5018646699" description="Thrombospondin-like N-terminal domain-containing protein" evidence="3">
    <location>
        <begin position="23"/>
        <end position="285"/>
    </location>
</feature>
<dbReference type="Proteomes" id="UP000264820">
    <property type="component" value="Unplaced"/>
</dbReference>
<keyword evidence="2" id="KW-0677">Repeat</keyword>
<evidence type="ECO:0000256" key="2">
    <source>
        <dbReference type="ARBA" id="ARBA00022737"/>
    </source>
</evidence>
<dbReference type="InterPro" id="IPR013320">
    <property type="entry name" value="ConA-like_dom_sf"/>
</dbReference>
<accession>A0A3Q2Y0L5</accession>
<keyword evidence="1 3" id="KW-0732">Signal</keyword>
<dbReference type="SMART" id="SM00210">
    <property type="entry name" value="TSPN"/>
    <property type="match status" value="1"/>
</dbReference>
<name>A0A3Q2Y0L5_HIPCM</name>
<evidence type="ECO:0000313" key="6">
    <source>
        <dbReference type="Proteomes" id="UP000264820"/>
    </source>
</evidence>
<proteinExistence type="predicted"/>
<dbReference type="Gene3D" id="2.60.120.200">
    <property type="match status" value="1"/>
</dbReference>
<dbReference type="AlphaFoldDB" id="A0A3Q2Y0L5"/>
<reference evidence="5" key="2">
    <citation type="submission" date="2025-09" db="UniProtKB">
        <authorList>
            <consortium name="Ensembl"/>
        </authorList>
    </citation>
    <scope>IDENTIFICATION</scope>
</reference>
<keyword evidence="6" id="KW-1185">Reference proteome</keyword>
<dbReference type="GeneTree" id="ENSGT00940000170135"/>
<dbReference type="STRING" id="109280.ENSHCOP00000010885"/>
<feature type="signal peptide" evidence="3">
    <location>
        <begin position="1"/>
        <end position="22"/>
    </location>
</feature>
<evidence type="ECO:0000256" key="3">
    <source>
        <dbReference type="SAM" id="SignalP"/>
    </source>
</evidence>
<protein>
    <recommendedName>
        <fullName evidence="4">Thrombospondin-like N-terminal domain-containing protein</fullName>
    </recommendedName>
</protein>
<sequence length="285" mass="32186">MTCLQRWTAFLWIVLLTPCIFGMAVNERTGKNFCGHFSPSSFTGFDLTEKFLLRKGTVTEHLPSFRLGSSPLIKPTIQVFPNGLPSEFSLVTIFRVRRTTKKDRWYLWQIFDQAGDTQVSVVVDGGKKAVEFSSQGLLKNLLRYTFKSRDLHTLFDRQWHKLSFSVQSNIVSVHMDCKLIERRLTAERDSINPSGRTLITTRIQDGRPVDVRAPSLTCCEQDKSVSMGVFFVLIQCEAKKTINGTSPAPATAQLPQMLSQRATQPNDRCHCPIEKVQSILSTKGP</sequence>
<feature type="domain" description="Thrombospondin-like N-terminal" evidence="4">
    <location>
        <begin position="38"/>
        <end position="238"/>
    </location>
</feature>
<evidence type="ECO:0000259" key="4">
    <source>
        <dbReference type="SMART" id="SM00210"/>
    </source>
</evidence>
<reference evidence="5" key="1">
    <citation type="submission" date="2025-08" db="UniProtKB">
        <authorList>
            <consortium name="Ensembl"/>
        </authorList>
    </citation>
    <scope>IDENTIFICATION</scope>
</reference>
<dbReference type="Ensembl" id="ENSHCOT00000017445.1">
    <property type="protein sequence ID" value="ENSHCOP00000010885.1"/>
    <property type="gene ID" value="ENSHCOG00000013609.1"/>
</dbReference>
<dbReference type="SUPFAM" id="SSF49899">
    <property type="entry name" value="Concanavalin A-like lectins/glucanases"/>
    <property type="match status" value="1"/>
</dbReference>
<organism evidence="5 6">
    <name type="scientific">Hippocampus comes</name>
    <name type="common">Tiger tail seahorse</name>
    <dbReference type="NCBI Taxonomy" id="109280"/>
    <lineage>
        <taxon>Eukaryota</taxon>
        <taxon>Metazoa</taxon>
        <taxon>Chordata</taxon>
        <taxon>Craniata</taxon>
        <taxon>Vertebrata</taxon>
        <taxon>Euteleostomi</taxon>
        <taxon>Actinopterygii</taxon>
        <taxon>Neopterygii</taxon>
        <taxon>Teleostei</taxon>
        <taxon>Neoteleostei</taxon>
        <taxon>Acanthomorphata</taxon>
        <taxon>Syngnathiaria</taxon>
        <taxon>Syngnathiformes</taxon>
        <taxon>Syngnathoidei</taxon>
        <taxon>Syngnathidae</taxon>
        <taxon>Hippocampus</taxon>
    </lineage>
</organism>
<evidence type="ECO:0000256" key="1">
    <source>
        <dbReference type="ARBA" id="ARBA00022729"/>
    </source>
</evidence>